<gene>
    <name evidence="2" type="ORF">HZS54_10355</name>
</gene>
<proteinExistence type="predicted"/>
<keyword evidence="1" id="KW-0472">Membrane</keyword>
<dbReference type="EMBL" id="CP058909">
    <property type="protein sequence ID" value="QLH81995.1"/>
    <property type="molecule type" value="Genomic_DNA"/>
</dbReference>
<keyword evidence="3" id="KW-1185">Reference proteome</keyword>
<keyword evidence="1" id="KW-1133">Transmembrane helix</keyword>
<accession>A0A7D5TCF4</accession>
<dbReference type="KEGG" id="hpel:HZS54_10355"/>
<reference evidence="2 3" key="1">
    <citation type="submission" date="2020-07" db="EMBL/GenBank/DDBJ databases">
        <title>Halosimplex litoreum sp. nov. and Halosimplex rubrum sp. nov., isolated from different salt environments.</title>
        <authorList>
            <person name="Cui H."/>
        </authorList>
    </citation>
    <scope>NUCLEOTIDE SEQUENCE [LARGE SCALE GENOMIC DNA]</scope>
    <source>
        <strain evidence="2 3">R2</strain>
    </source>
</reference>
<dbReference type="RefSeq" id="WP_179922463.1">
    <property type="nucleotide sequence ID" value="NZ_CP058909.1"/>
</dbReference>
<evidence type="ECO:0000313" key="3">
    <source>
        <dbReference type="Proteomes" id="UP000509346"/>
    </source>
</evidence>
<dbReference type="Proteomes" id="UP000509346">
    <property type="component" value="Chromosome"/>
</dbReference>
<organism evidence="2 3">
    <name type="scientific">Halosimplex pelagicum</name>
    <dbReference type="NCBI Taxonomy" id="869886"/>
    <lineage>
        <taxon>Archaea</taxon>
        <taxon>Methanobacteriati</taxon>
        <taxon>Methanobacteriota</taxon>
        <taxon>Stenosarchaea group</taxon>
        <taxon>Halobacteria</taxon>
        <taxon>Halobacteriales</taxon>
        <taxon>Haloarculaceae</taxon>
        <taxon>Halosimplex</taxon>
    </lineage>
</organism>
<sequence length="80" mass="8674">MSGGGREAALKYLCQHRASFKFLFAGAVTFLLFHFVSLTVVEPGTPSYVITVVNIVSLGVLLVISLVVIIGCQRFAEQDK</sequence>
<dbReference type="AlphaFoldDB" id="A0A7D5TCF4"/>
<protein>
    <submittedName>
        <fullName evidence="2">Uncharacterized protein</fullName>
    </submittedName>
</protein>
<name>A0A7D5TCF4_9EURY</name>
<evidence type="ECO:0000313" key="2">
    <source>
        <dbReference type="EMBL" id="QLH81995.1"/>
    </source>
</evidence>
<feature type="transmembrane region" description="Helical" evidence="1">
    <location>
        <begin position="20"/>
        <end position="41"/>
    </location>
</feature>
<keyword evidence="1" id="KW-0812">Transmembrane</keyword>
<feature type="transmembrane region" description="Helical" evidence="1">
    <location>
        <begin position="47"/>
        <end position="72"/>
    </location>
</feature>
<evidence type="ECO:0000256" key="1">
    <source>
        <dbReference type="SAM" id="Phobius"/>
    </source>
</evidence>
<dbReference type="GeneID" id="56082994"/>